<dbReference type="GO" id="GO:0003677">
    <property type="term" value="F:DNA binding"/>
    <property type="evidence" value="ECO:0007669"/>
    <property type="project" value="UniProtKB-KW"/>
</dbReference>
<comment type="similarity">
    <text evidence="1">Belongs to the site-specific recombinase resolvase family.</text>
</comment>
<sequence>MTHIQLPVRFFGYARVSTEGQDLAYQIDRLTQAGCTQIFHEKRSGKNTDDRPELHRLLAALQSGDTLFATVSDRVARDPLDMLLILHAVRKAGATLHLLDEAFVDTSSEMDDLITYLNGWAARQHRLRILYNTAVGRERAKQRGVKFGRPRKLGLQERQKVAEWRAQGKTCGWIARAFGVSESTVIRASS</sequence>
<dbReference type="PANTHER" id="PTHR30461:SF26">
    <property type="entry name" value="RESOLVASE HOMOLOG YNEB"/>
    <property type="match status" value="1"/>
</dbReference>
<evidence type="ECO:0000256" key="1">
    <source>
        <dbReference type="ARBA" id="ARBA00009913"/>
    </source>
</evidence>
<dbReference type="PROSITE" id="PS51736">
    <property type="entry name" value="RECOMBINASES_3"/>
    <property type="match status" value="1"/>
</dbReference>
<evidence type="ECO:0000259" key="7">
    <source>
        <dbReference type="PROSITE" id="PS51736"/>
    </source>
</evidence>
<dbReference type="SUPFAM" id="SSF53041">
    <property type="entry name" value="Resolvase-like"/>
    <property type="match status" value="1"/>
</dbReference>
<dbReference type="SUPFAM" id="SSF46689">
    <property type="entry name" value="Homeodomain-like"/>
    <property type="match status" value="1"/>
</dbReference>
<evidence type="ECO:0000256" key="6">
    <source>
        <dbReference type="PROSITE-ProRule" id="PRU10137"/>
    </source>
</evidence>
<dbReference type="CDD" id="cd03768">
    <property type="entry name" value="SR_ResInv"/>
    <property type="match status" value="1"/>
</dbReference>
<dbReference type="Pfam" id="PF00239">
    <property type="entry name" value="Resolvase"/>
    <property type="match status" value="1"/>
</dbReference>
<gene>
    <name evidence="8" type="ORF">QE369_000743</name>
</gene>
<comment type="caution">
    <text evidence="8">The sequence shown here is derived from an EMBL/GenBank/DDBJ whole genome shotgun (WGS) entry which is preliminary data.</text>
</comment>
<proteinExistence type="inferred from homology"/>
<dbReference type="PROSITE" id="PS00397">
    <property type="entry name" value="RECOMBINASES_1"/>
    <property type="match status" value="1"/>
</dbReference>
<feature type="active site" description="O-(5'-phospho-DNA)-serine intermediate" evidence="5 6">
    <location>
        <position position="17"/>
    </location>
</feature>
<dbReference type="RefSeq" id="WP_309769615.1">
    <property type="nucleotide sequence ID" value="NZ_JAVIZC010000001.1"/>
</dbReference>
<dbReference type="Pfam" id="PF13936">
    <property type="entry name" value="HTH_38"/>
    <property type="match status" value="1"/>
</dbReference>
<protein>
    <submittedName>
        <fullName evidence="8">DNA invertase Pin-like site-specific DNA recombinase</fullName>
    </submittedName>
</protein>
<dbReference type="EMBL" id="JAVIZC010000001">
    <property type="protein sequence ID" value="MDR6100565.1"/>
    <property type="molecule type" value="Genomic_DNA"/>
</dbReference>
<dbReference type="InterPro" id="IPR036162">
    <property type="entry name" value="Resolvase-like_N_sf"/>
</dbReference>
<organism evidence="8 9">
    <name type="scientific">Agrobacterium larrymoorei</name>
    <dbReference type="NCBI Taxonomy" id="160699"/>
    <lineage>
        <taxon>Bacteria</taxon>
        <taxon>Pseudomonadati</taxon>
        <taxon>Pseudomonadota</taxon>
        <taxon>Alphaproteobacteria</taxon>
        <taxon>Hyphomicrobiales</taxon>
        <taxon>Rhizobiaceae</taxon>
        <taxon>Rhizobium/Agrobacterium group</taxon>
        <taxon>Agrobacterium</taxon>
    </lineage>
</organism>
<dbReference type="InterPro" id="IPR009057">
    <property type="entry name" value="Homeodomain-like_sf"/>
</dbReference>
<evidence type="ECO:0000256" key="4">
    <source>
        <dbReference type="ARBA" id="ARBA00023172"/>
    </source>
</evidence>
<keyword evidence="4" id="KW-0233">DNA recombination</keyword>
<dbReference type="Gene3D" id="1.10.10.60">
    <property type="entry name" value="Homeodomain-like"/>
    <property type="match status" value="1"/>
</dbReference>
<dbReference type="PANTHER" id="PTHR30461">
    <property type="entry name" value="DNA-INVERTASE FROM LAMBDOID PROPHAGE"/>
    <property type="match status" value="1"/>
</dbReference>
<accession>A0AAJ2BJ23</accession>
<dbReference type="GO" id="GO:0015074">
    <property type="term" value="P:DNA integration"/>
    <property type="evidence" value="ECO:0007669"/>
    <property type="project" value="UniProtKB-KW"/>
</dbReference>
<dbReference type="GO" id="GO:0000150">
    <property type="term" value="F:DNA strand exchange activity"/>
    <property type="evidence" value="ECO:0007669"/>
    <property type="project" value="InterPro"/>
</dbReference>
<evidence type="ECO:0000256" key="2">
    <source>
        <dbReference type="ARBA" id="ARBA00022908"/>
    </source>
</evidence>
<dbReference type="InterPro" id="IPR050639">
    <property type="entry name" value="SSR_resolvase"/>
</dbReference>
<dbReference type="Proteomes" id="UP001255601">
    <property type="component" value="Unassembled WGS sequence"/>
</dbReference>
<dbReference type="InterPro" id="IPR006119">
    <property type="entry name" value="Resolv_N"/>
</dbReference>
<dbReference type="SMART" id="SM00857">
    <property type="entry name" value="Resolvase"/>
    <property type="match status" value="1"/>
</dbReference>
<evidence type="ECO:0000313" key="8">
    <source>
        <dbReference type="EMBL" id="MDR6100565.1"/>
    </source>
</evidence>
<feature type="domain" description="Resolvase/invertase-type recombinase catalytic" evidence="7">
    <location>
        <begin position="9"/>
        <end position="144"/>
    </location>
</feature>
<dbReference type="AlphaFoldDB" id="A0AAJ2BJ23"/>
<evidence type="ECO:0000256" key="3">
    <source>
        <dbReference type="ARBA" id="ARBA00023125"/>
    </source>
</evidence>
<keyword evidence="3" id="KW-0238">DNA-binding</keyword>
<evidence type="ECO:0000313" key="9">
    <source>
        <dbReference type="Proteomes" id="UP001255601"/>
    </source>
</evidence>
<keyword evidence="2" id="KW-0229">DNA integration</keyword>
<dbReference type="InterPro" id="IPR006118">
    <property type="entry name" value="Recombinase_CS"/>
</dbReference>
<evidence type="ECO:0000256" key="5">
    <source>
        <dbReference type="PIRSR" id="PIRSR606118-50"/>
    </source>
</evidence>
<dbReference type="InterPro" id="IPR025246">
    <property type="entry name" value="IS30-like_HTH"/>
</dbReference>
<reference evidence="8" key="1">
    <citation type="submission" date="2023-08" db="EMBL/GenBank/DDBJ databases">
        <title>Functional and genomic diversity of the sorghum phyllosphere microbiome.</title>
        <authorList>
            <person name="Shade A."/>
        </authorList>
    </citation>
    <scope>NUCLEOTIDE SEQUENCE</scope>
    <source>
        <strain evidence="8">SORGH_AS_0974</strain>
    </source>
</reference>
<dbReference type="Gene3D" id="3.40.50.1390">
    <property type="entry name" value="Resolvase, N-terminal catalytic domain"/>
    <property type="match status" value="1"/>
</dbReference>
<name>A0AAJ2BJ23_9HYPH</name>